<proteinExistence type="inferred from homology"/>
<evidence type="ECO:0000256" key="2">
    <source>
        <dbReference type="ARBA" id="ARBA00010992"/>
    </source>
</evidence>
<dbReference type="Pfam" id="PF00083">
    <property type="entry name" value="Sugar_tr"/>
    <property type="match status" value="1"/>
</dbReference>
<organism evidence="11 12">
    <name type="scientific">Fusarium oxysporum</name>
    <name type="common">Fusarium vascular wilt</name>
    <dbReference type="NCBI Taxonomy" id="5507"/>
    <lineage>
        <taxon>Eukaryota</taxon>
        <taxon>Fungi</taxon>
        <taxon>Dikarya</taxon>
        <taxon>Ascomycota</taxon>
        <taxon>Pezizomycotina</taxon>
        <taxon>Sordariomycetes</taxon>
        <taxon>Hypocreomycetidae</taxon>
        <taxon>Hypocreales</taxon>
        <taxon>Nectriaceae</taxon>
        <taxon>Fusarium</taxon>
        <taxon>Fusarium oxysporum species complex</taxon>
    </lineage>
</organism>
<dbReference type="PANTHER" id="PTHR48022">
    <property type="entry name" value="PLASTIDIC GLUCOSE TRANSPORTER 4"/>
    <property type="match status" value="1"/>
</dbReference>
<dbReference type="GO" id="GO:0005351">
    <property type="term" value="F:carbohydrate:proton symporter activity"/>
    <property type="evidence" value="ECO:0007669"/>
    <property type="project" value="TreeGrafter"/>
</dbReference>
<protein>
    <submittedName>
        <fullName evidence="11">Related to lactose permease</fullName>
    </submittedName>
</protein>
<feature type="domain" description="Major facilitator superfamily (MFS) profile" evidence="10">
    <location>
        <begin position="53"/>
        <end position="497"/>
    </location>
</feature>
<dbReference type="VEuPathDB" id="FungiDB:FOC4_g10004335"/>
<evidence type="ECO:0000256" key="3">
    <source>
        <dbReference type="ARBA" id="ARBA00022448"/>
    </source>
</evidence>
<feature type="transmembrane region" description="Helical" evidence="9">
    <location>
        <begin position="444"/>
        <end position="464"/>
    </location>
</feature>
<gene>
    <name evidence="11" type="ORF">FRV6_08274</name>
</gene>
<dbReference type="Gene3D" id="1.20.1250.20">
    <property type="entry name" value="MFS general substrate transporter like domains"/>
    <property type="match status" value="1"/>
</dbReference>
<feature type="region of interest" description="Disordered" evidence="8">
    <location>
        <begin position="1"/>
        <end position="23"/>
    </location>
</feature>
<dbReference type="PROSITE" id="PS50850">
    <property type="entry name" value="MFS"/>
    <property type="match status" value="1"/>
</dbReference>
<feature type="transmembrane region" description="Helical" evidence="9">
    <location>
        <begin position="374"/>
        <end position="393"/>
    </location>
</feature>
<accession>A0A2H3T6G6</accession>
<feature type="transmembrane region" description="Helical" evidence="9">
    <location>
        <begin position="148"/>
        <end position="170"/>
    </location>
</feature>
<dbReference type="EMBL" id="FMJY01000004">
    <property type="protein sequence ID" value="SCO84147.1"/>
    <property type="molecule type" value="Genomic_DNA"/>
</dbReference>
<evidence type="ECO:0000256" key="4">
    <source>
        <dbReference type="ARBA" id="ARBA00022692"/>
    </source>
</evidence>
<dbReference type="OrthoDB" id="6133115at2759"/>
<keyword evidence="6 9" id="KW-0472">Membrane</keyword>
<evidence type="ECO:0000313" key="11">
    <source>
        <dbReference type="EMBL" id="SCO84147.1"/>
    </source>
</evidence>
<dbReference type="VEuPathDB" id="FungiDB:FOIG_02534"/>
<dbReference type="FunFam" id="1.20.1250.20:FF:000134">
    <property type="entry name" value="MFS sugar transporter protein"/>
    <property type="match status" value="1"/>
</dbReference>
<dbReference type="VEuPathDB" id="FungiDB:FOZG_06029"/>
<feature type="transmembrane region" description="Helical" evidence="9">
    <location>
        <begin position="304"/>
        <end position="323"/>
    </location>
</feature>
<evidence type="ECO:0000256" key="9">
    <source>
        <dbReference type="SAM" id="Phobius"/>
    </source>
</evidence>
<dbReference type="AlphaFoldDB" id="A0A2H3T6G6"/>
<dbReference type="Proteomes" id="UP000219369">
    <property type="component" value="Unassembled WGS sequence"/>
</dbReference>
<evidence type="ECO:0000259" key="10">
    <source>
        <dbReference type="PROSITE" id="PS50850"/>
    </source>
</evidence>
<evidence type="ECO:0000313" key="12">
    <source>
        <dbReference type="Proteomes" id="UP000219369"/>
    </source>
</evidence>
<dbReference type="InterPro" id="IPR036259">
    <property type="entry name" value="MFS_trans_sf"/>
</dbReference>
<feature type="transmembrane region" description="Helical" evidence="9">
    <location>
        <begin position="470"/>
        <end position="491"/>
    </location>
</feature>
<keyword evidence="3 7" id="KW-0813">Transport</keyword>
<dbReference type="InterPro" id="IPR020846">
    <property type="entry name" value="MFS_dom"/>
</dbReference>
<feature type="transmembrane region" description="Helical" evidence="9">
    <location>
        <begin position="96"/>
        <end position="115"/>
    </location>
</feature>
<dbReference type="InterPro" id="IPR003663">
    <property type="entry name" value="Sugar/inositol_transpt"/>
</dbReference>
<evidence type="ECO:0000256" key="8">
    <source>
        <dbReference type="SAM" id="MobiDB-lite"/>
    </source>
</evidence>
<feature type="transmembrane region" description="Helical" evidence="9">
    <location>
        <begin position="48"/>
        <end position="66"/>
    </location>
</feature>
<feature type="transmembrane region" description="Helical" evidence="9">
    <location>
        <begin position="122"/>
        <end position="142"/>
    </location>
</feature>
<feature type="transmembrane region" description="Helical" evidence="9">
    <location>
        <begin position="405"/>
        <end position="423"/>
    </location>
</feature>
<dbReference type="PANTHER" id="PTHR48022:SF70">
    <property type="entry name" value="MONOSACCHARIDE TRANSPORTER, PUTATIVE (AFU_ORTHOLOGUE AFUA_5G14540)-RELATED"/>
    <property type="match status" value="1"/>
</dbReference>
<comment type="similarity">
    <text evidence="2 7">Belongs to the major facilitator superfamily. Sugar transporter (TC 2.A.1.1) family.</text>
</comment>
<evidence type="ECO:0000256" key="1">
    <source>
        <dbReference type="ARBA" id="ARBA00004141"/>
    </source>
</evidence>
<dbReference type="InterPro" id="IPR005828">
    <property type="entry name" value="MFS_sugar_transport-like"/>
</dbReference>
<sequence>MPKELDQSHSEHVQDVTTGKKEAVQTPEAIATALNNVGAPSPWGKGHLQLYMACALIYLCSTMNGYDGSLMGSLNVLPEYQKYYGLGDTGSTSTGLVFSIFQIGQMAGALFTWICDWRGRKMTLGVSSFFVCASAIFTAVAPTLSSFIGARFLLSFFSTINTVAAPMLLVEIAPPLHRATVAGIYNTLYYIGSIVATFTMYGANNHLSGNIKWRLPLWLQMLCPGLVCLGSWMLPESPRWQVAQGRIRAAREFIIKHHANGDAEHPIVAIEMQEIQDSLVEVQGRSQWACFDLRSLYKSRDRRYRIMLVIAMSWFGQFSGNNVSSYYLPLMVENVGITSTNMVLLLNAFYALSGWVAATIGARLHDVVGRRRMLMGSCLSMSIALAIVAATAAEYERSGSTPSSSASIAFIFIFGVVFAVGFTPMQPIYPAEVLANDMRANGMMIFQITSGCAGFVNTFAAPVAMKNIRYWFYVFFVFWDLFEFAFIYFFFVETKGRTLEELGAVFAAKNPRKASTRRISEPHC</sequence>
<feature type="transmembrane region" description="Helical" evidence="9">
    <location>
        <begin position="182"/>
        <end position="203"/>
    </location>
</feature>
<feature type="transmembrane region" description="Helical" evidence="9">
    <location>
        <begin position="215"/>
        <end position="234"/>
    </location>
</feature>
<dbReference type="GO" id="GO:0016020">
    <property type="term" value="C:membrane"/>
    <property type="evidence" value="ECO:0007669"/>
    <property type="project" value="UniProtKB-SubCell"/>
</dbReference>
<dbReference type="VEuPathDB" id="FungiDB:FOC1_g10008006"/>
<dbReference type="VEuPathDB" id="FungiDB:FOXG_15388"/>
<dbReference type="VEuPathDB" id="FungiDB:FOMG_05883"/>
<comment type="subcellular location">
    <subcellularLocation>
        <location evidence="1">Membrane</location>
        <topology evidence="1">Multi-pass membrane protein</topology>
    </subcellularLocation>
</comment>
<dbReference type="NCBIfam" id="TIGR00879">
    <property type="entry name" value="SP"/>
    <property type="match status" value="1"/>
</dbReference>
<reference evidence="12" key="1">
    <citation type="submission" date="2016-09" db="EMBL/GenBank/DDBJ databases">
        <authorList>
            <person name="Guldener U."/>
        </authorList>
    </citation>
    <scope>NUCLEOTIDE SEQUENCE [LARGE SCALE GENOMIC DNA]</scope>
    <source>
        <strain evidence="12">V64-1</strain>
    </source>
</reference>
<dbReference type="VEuPathDB" id="FungiDB:HZS61_009246"/>
<evidence type="ECO:0000256" key="6">
    <source>
        <dbReference type="ARBA" id="ARBA00023136"/>
    </source>
</evidence>
<evidence type="ECO:0000256" key="5">
    <source>
        <dbReference type="ARBA" id="ARBA00022989"/>
    </source>
</evidence>
<name>A0A2H3T6G6_FUSOX</name>
<feature type="transmembrane region" description="Helical" evidence="9">
    <location>
        <begin position="343"/>
        <end position="362"/>
    </location>
</feature>
<dbReference type="SUPFAM" id="SSF103473">
    <property type="entry name" value="MFS general substrate transporter"/>
    <property type="match status" value="1"/>
</dbReference>
<keyword evidence="5 9" id="KW-1133">Transmembrane helix</keyword>
<evidence type="ECO:0000256" key="7">
    <source>
        <dbReference type="RuleBase" id="RU003346"/>
    </source>
</evidence>
<dbReference type="InterPro" id="IPR050360">
    <property type="entry name" value="MFS_Sugar_Transporters"/>
</dbReference>
<keyword evidence="4 9" id="KW-0812">Transmembrane</keyword>